<reference evidence="10" key="2">
    <citation type="submission" date="2011-04" db="EMBL/GenBank/DDBJ databases">
        <title>The complete genome of chromosome of Treponema succinifaciens DSM 2489.</title>
        <authorList>
            <person name="Lucas S."/>
            <person name="Copeland A."/>
            <person name="Lapidus A."/>
            <person name="Bruce D."/>
            <person name="Goodwin L."/>
            <person name="Pitluck S."/>
            <person name="Peters L."/>
            <person name="Kyrpides N."/>
            <person name="Mavromatis K."/>
            <person name="Ivanova N."/>
            <person name="Ovchinnikova G."/>
            <person name="Teshima H."/>
            <person name="Detter J.C."/>
            <person name="Tapia R."/>
            <person name="Han C."/>
            <person name="Land M."/>
            <person name="Hauser L."/>
            <person name="Markowitz V."/>
            <person name="Cheng J.-F."/>
            <person name="Hugenholtz P."/>
            <person name="Woyke T."/>
            <person name="Wu D."/>
            <person name="Gronow S."/>
            <person name="Wellnitz S."/>
            <person name="Brambilla E."/>
            <person name="Klenk H.-P."/>
            <person name="Eisen J.A."/>
        </authorList>
    </citation>
    <scope>NUCLEOTIDE SEQUENCE [LARGE SCALE GENOMIC DNA]</scope>
    <source>
        <strain evidence="10">ATCC 33096 / DSM 2489 / 6091</strain>
    </source>
</reference>
<feature type="transmembrane region" description="Helical" evidence="8">
    <location>
        <begin position="332"/>
        <end position="363"/>
    </location>
</feature>
<dbReference type="EMBL" id="CP002631">
    <property type="protein sequence ID" value="AEB14337.1"/>
    <property type="molecule type" value="Genomic_DNA"/>
</dbReference>
<dbReference type="eggNOG" id="COG1269">
    <property type="taxonomic scope" value="Bacteria"/>
</dbReference>
<organism evidence="9 10">
    <name type="scientific">Treponema succinifaciens (strain ATCC 33096 / DSM 2489 / 6091)</name>
    <dbReference type="NCBI Taxonomy" id="869209"/>
    <lineage>
        <taxon>Bacteria</taxon>
        <taxon>Pseudomonadati</taxon>
        <taxon>Spirochaetota</taxon>
        <taxon>Spirochaetia</taxon>
        <taxon>Spirochaetales</taxon>
        <taxon>Treponemataceae</taxon>
        <taxon>Treponema</taxon>
    </lineage>
</organism>
<dbReference type="InterPro" id="IPR002490">
    <property type="entry name" value="V-ATPase_116kDa_su"/>
</dbReference>
<dbReference type="PANTHER" id="PTHR11629">
    <property type="entry name" value="VACUOLAR PROTON ATPASES"/>
    <property type="match status" value="1"/>
</dbReference>
<dbReference type="Proteomes" id="UP000006852">
    <property type="component" value="Chromosome"/>
</dbReference>
<feature type="transmembrane region" description="Helical" evidence="8">
    <location>
        <begin position="430"/>
        <end position="447"/>
    </location>
</feature>
<feature type="transmembrane region" description="Helical" evidence="8">
    <location>
        <begin position="375"/>
        <end position="399"/>
    </location>
</feature>
<dbReference type="HOGENOM" id="CLU_025558_1_1_12"/>
<dbReference type="GO" id="GO:0046961">
    <property type="term" value="F:proton-transporting ATPase activity, rotational mechanism"/>
    <property type="evidence" value="ECO:0007669"/>
    <property type="project" value="InterPro"/>
</dbReference>
<reference evidence="9 10" key="1">
    <citation type="journal article" date="2011" name="Stand. Genomic Sci.">
        <title>Complete genome sequence of Treponema succinifaciens type strain (6091).</title>
        <authorList>
            <person name="Han C."/>
            <person name="Gronow S."/>
            <person name="Teshima H."/>
            <person name="Lapidus A."/>
            <person name="Nolan M."/>
            <person name="Lucas S."/>
            <person name="Hammon N."/>
            <person name="Deshpande S."/>
            <person name="Cheng J.F."/>
            <person name="Zeytun A."/>
            <person name="Tapia R."/>
            <person name="Goodwin L."/>
            <person name="Pitluck S."/>
            <person name="Liolios K."/>
            <person name="Pagani I."/>
            <person name="Ivanova N."/>
            <person name="Mavromatis K."/>
            <person name="Mikhailova N."/>
            <person name="Huntemann M."/>
            <person name="Pati A."/>
            <person name="Chen A."/>
            <person name="Palaniappan K."/>
            <person name="Land M."/>
            <person name="Hauser L."/>
            <person name="Brambilla E.M."/>
            <person name="Rohde M."/>
            <person name="Goker M."/>
            <person name="Woyke T."/>
            <person name="Bristow J."/>
            <person name="Eisen J.A."/>
            <person name="Markowitz V."/>
            <person name="Hugenholtz P."/>
            <person name="Kyrpides N.C."/>
            <person name="Klenk H.P."/>
            <person name="Detter J.C."/>
        </authorList>
    </citation>
    <scope>NUCLEOTIDE SEQUENCE [LARGE SCALE GENOMIC DNA]</scope>
    <source>
        <strain evidence="10">ATCC 33096 / DSM 2489 / 6091</strain>
    </source>
</reference>
<comment type="subcellular location">
    <subcellularLocation>
        <location evidence="1">Membrane</location>
        <topology evidence="1">Multi-pass membrane protein</topology>
    </subcellularLocation>
</comment>
<evidence type="ECO:0000256" key="1">
    <source>
        <dbReference type="ARBA" id="ARBA00004141"/>
    </source>
</evidence>
<evidence type="ECO:0000256" key="6">
    <source>
        <dbReference type="ARBA" id="ARBA00023065"/>
    </source>
</evidence>
<dbReference type="STRING" id="869209.Tresu_1434"/>
<evidence type="ECO:0000256" key="5">
    <source>
        <dbReference type="ARBA" id="ARBA00022989"/>
    </source>
</evidence>
<evidence type="ECO:0000256" key="2">
    <source>
        <dbReference type="ARBA" id="ARBA00009904"/>
    </source>
</evidence>
<evidence type="ECO:0000256" key="7">
    <source>
        <dbReference type="ARBA" id="ARBA00023136"/>
    </source>
</evidence>
<dbReference type="GeneID" id="302998594"/>
<dbReference type="KEGG" id="tsu:Tresu_1434"/>
<dbReference type="RefSeq" id="WP_013701619.1">
    <property type="nucleotide sequence ID" value="NC_015385.1"/>
</dbReference>
<evidence type="ECO:0000256" key="8">
    <source>
        <dbReference type="SAM" id="Phobius"/>
    </source>
</evidence>
<evidence type="ECO:0000256" key="4">
    <source>
        <dbReference type="ARBA" id="ARBA00022692"/>
    </source>
</evidence>
<dbReference type="GO" id="GO:0033179">
    <property type="term" value="C:proton-transporting V-type ATPase, V0 domain"/>
    <property type="evidence" value="ECO:0007669"/>
    <property type="project" value="InterPro"/>
</dbReference>
<feature type="transmembrane region" description="Helical" evidence="8">
    <location>
        <begin position="586"/>
        <end position="613"/>
    </location>
</feature>
<dbReference type="OrthoDB" id="9803814at2"/>
<dbReference type="GO" id="GO:0016471">
    <property type="term" value="C:vacuolar proton-transporting V-type ATPase complex"/>
    <property type="evidence" value="ECO:0007669"/>
    <property type="project" value="TreeGrafter"/>
</dbReference>
<protein>
    <submittedName>
        <fullName evidence="9">V-type ATPase 116 kDa subunit</fullName>
    </submittedName>
</protein>
<dbReference type="GO" id="GO:0051117">
    <property type="term" value="F:ATPase binding"/>
    <property type="evidence" value="ECO:0007669"/>
    <property type="project" value="TreeGrafter"/>
</dbReference>
<sequence>MAIVQMKKVSLVILDSTRKASLKQLRKAGVLHLEAVEGSSPALSAYRESAAETDKAISILDEIKESKKSPALIQEKLDKDSAREKAKEIISLSDRKKTLFDLISQNKNELARLEKWGDIDPEEFKAFAEKGIFLYMYEIPSEKYQMIGEDCETVLVNSINKVSRFLLKSETELEERPAGLPAEAYAVPLPEYSTRQMKKNIVDDEHGIEVIDKKIFAEKKFRTALLNYKKQLASDIEFENLYSGMESESSNENSDGEETKLAWLTGYIPVDSMKNFKVVCAENGWAFVASDPADDDPVPTKLKNNKLVELIYPLTNFLDVTPGYHEYDISGWFLLFFCIFFAMIFGDAGYGALICALAIGLMAKGAKNGKAFSSVNVLVFLLGFSTMCWGVLTCTWFGIDSAKLPKWMVDLSFAPISPAKVGSDVSNTNQQIFCFILAIVQLSIAHIKGILRYRKSLKCLGELGSLLELWGMYYVVMDMVVDAVKYPLGITEETLYFFGIGWLPIPYVALGVLFFGFALNFIFSNYDGSIKDSIFESLKNIISVLLGIVNVFSDIVSYIRLWAVALAGAAISSTINTMAGPMLGKLIMVGFGVILLCFGHGLNIVLNLLSVIVHGVRLNTLEFSQHLGMSWSGTKYSPFREEK</sequence>
<accession>F2NSU9</accession>
<keyword evidence="10" id="KW-1185">Reference proteome</keyword>
<keyword evidence="5 8" id="KW-1133">Transmembrane helix</keyword>
<feature type="transmembrane region" description="Helical" evidence="8">
    <location>
        <begin position="496"/>
        <end position="522"/>
    </location>
</feature>
<dbReference type="AlphaFoldDB" id="F2NSU9"/>
<comment type="similarity">
    <text evidence="2">Belongs to the V-ATPase 116 kDa subunit family.</text>
</comment>
<evidence type="ECO:0000313" key="9">
    <source>
        <dbReference type="EMBL" id="AEB14337.1"/>
    </source>
</evidence>
<keyword evidence="3" id="KW-0813">Transport</keyword>
<evidence type="ECO:0000256" key="3">
    <source>
        <dbReference type="ARBA" id="ARBA00022448"/>
    </source>
</evidence>
<gene>
    <name evidence="9" type="ordered locus">Tresu_1434</name>
</gene>
<keyword evidence="4 8" id="KW-0812">Transmembrane</keyword>
<keyword evidence="6" id="KW-0406">Ion transport</keyword>
<dbReference type="PANTHER" id="PTHR11629:SF63">
    <property type="entry name" value="V-TYPE PROTON ATPASE SUBUNIT A"/>
    <property type="match status" value="1"/>
</dbReference>
<proteinExistence type="inferred from homology"/>
<evidence type="ECO:0000313" key="10">
    <source>
        <dbReference type="Proteomes" id="UP000006852"/>
    </source>
</evidence>
<keyword evidence="7 8" id="KW-0472">Membrane</keyword>
<name>F2NSU9_TRES6</name>
<feature type="transmembrane region" description="Helical" evidence="8">
    <location>
        <begin position="459"/>
        <end position="476"/>
    </location>
</feature>
<dbReference type="GO" id="GO:0007035">
    <property type="term" value="P:vacuolar acidification"/>
    <property type="evidence" value="ECO:0007669"/>
    <property type="project" value="TreeGrafter"/>
</dbReference>